<organism evidence="1 2">
    <name type="scientific">Vespula maculifrons</name>
    <name type="common">Eastern yellow jacket</name>
    <name type="synonym">Wasp</name>
    <dbReference type="NCBI Taxonomy" id="7453"/>
    <lineage>
        <taxon>Eukaryota</taxon>
        <taxon>Metazoa</taxon>
        <taxon>Ecdysozoa</taxon>
        <taxon>Arthropoda</taxon>
        <taxon>Hexapoda</taxon>
        <taxon>Insecta</taxon>
        <taxon>Pterygota</taxon>
        <taxon>Neoptera</taxon>
        <taxon>Endopterygota</taxon>
        <taxon>Hymenoptera</taxon>
        <taxon>Apocrita</taxon>
        <taxon>Aculeata</taxon>
        <taxon>Vespoidea</taxon>
        <taxon>Vespidae</taxon>
        <taxon>Vespinae</taxon>
        <taxon>Vespula</taxon>
    </lineage>
</organism>
<proteinExistence type="predicted"/>
<dbReference type="AlphaFoldDB" id="A0ABD2D3G5"/>
<protein>
    <submittedName>
        <fullName evidence="1">Uncharacterized protein</fullName>
    </submittedName>
</protein>
<evidence type="ECO:0000313" key="1">
    <source>
        <dbReference type="EMBL" id="KAL2751495.1"/>
    </source>
</evidence>
<gene>
    <name evidence="1" type="ORF">V1477_000653</name>
</gene>
<name>A0ABD2D3G5_VESMC</name>
<comment type="caution">
    <text evidence="1">The sequence shown here is derived from an EMBL/GenBank/DDBJ whole genome shotgun (WGS) entry which is preliminary data.</text>
</comment>
<reference evidence="1 2" key="1">
    <citation type="journal article" date="2024" name="Ann. Entomol. Soc. Am.">
        <title>Genomic analyses of the southern and eastern yellowjacket wasps (Hymenoptera: Vespidae) reveal evolutionary signatures of social life.</title>
        <authorList>
            <person name="Catto M.A."/>
            <person name="Caine P.B."/>
            <person name="Orr S.E."/>
            <person name="Hunt B.G."/>
            <person name="Goodisman M.A.D."/>
        </authorList>
    </citation>
    <scope>NUCLEOTIDE SEQUENCE [LARGE SCALE GENOMIC DNA]</scope>
    <source>
        <strain evidence="1">232</strain>
        <tissue evidence="1">Head and thorax</tissue>
    </source>
</reference>
<sequence length="84" mass="9686">MVNKGEYRIFGLCFEFTGRKTRPNIKYFVRLNCSDNFQSWIELYVSSLDVGGRGRKTKKQDGFQFDPMESAVVAGRGDKCDGYR</sequence>
<dbReference type="EMBL" id="JAYRBN010000007">
    <property type="protein sequence ID" value="KAL2751495.1"/>
    <property type="molecule type" value="Genomic_DNA"/>
</dbReference>
<evidence type="ECO:0000313" key="2">
    <source>
        <dbReference type="Proteomes" id="UP001607303"/>
    </source>
</evidence>
<accession>A0ABD2D3G5</accession>
<dbReference type="Proteomes" id="UP001607303">
    <property type="component" value="Unassembled WGS sequence"/>
</dbReference>
<keyword evidence="2" id="KW-1185">Reference proteome</keyword>